<dbReference type="OrthoDB" id="1719987at2759"/>
<keyword evidence="7" id="KW-1185">Reference proteome</keyword>
<dbReference type="STRING" id="2094558.A0A314YHY3"/>
<keyword evidence="5" id="KW-0238">DNA-binding</keyword>
<dbReference type="PANTHER" id="PTHR24009:SF0">
    <property type="entry name" value="ZINC FINGER CCCH DOMAIN-CONTAINING PROTEIN 18"/>
    <property type="match status" value="1"/>
</dbReference>
<dbReference type="AlphaFoldDB" id="A0A314YHY3"/>
<keyword evidence="4" id="KW-0694">RNA-binding</keyword>
<dbReference type="GO" id="GO:0008270">
    <property type="term" value="F:zinc ion binding"/>
    <property type="evidence" value="ECO:0007669"/>
    <property type="project" value="UniProtKB-KW"/>
</dbReference>
<protein>
    <submittedName>
        <fullName evidence="6">Zinc finger CCCH domain-containing protein 18 isoform X1</fullName>
    </submittedName>
</protein>
<name>A0A314YHY3_PRUYE</name>
<evidence type="ECO:0000313" key="6">
    <source>
        <dbReference type="EMBL" id="PQQ06153.1"/>
    </source>
</evidence>
<evidence type="ECO:0000256" key="3">
    <source>
        <dbReference type="ARBA" id="ARBA00022833"/>
    </source>
</evidence>
<reference evidence="6 7" key="1">
    <citation type="submission" date="2018-02" db="EMBL/GenBank/DDBJ databases">
        <title>Draft genome of wild Prunus yedoensis var. nudiflora.</title>
        <authorList>
            <person name="Baek S."/>
            <person name="Kim J.-H."/>
            <person name="Choi K."/>
            <person name="Kim G.-B."/>
            <person name="Cho A."/>
            <person name="Jang H."/>
            <person name="Shin C.-H."/>
            <person name="Yu H.-J."/>
            <person name="Mun J.-H."/>
        </authorList>
    </citation>
    <scope>NUCLEOTIDE SEQUENCE [LARGE SCALE GENOMIC DNA]</scope>
    <source>
        <strain evidence="7">cv. Jeju island</strain>
        <tissue evidence="6">Leaf</tissue>
    </source>
</reference>
<dbReference type="Proteomes" id="UP000250321">
    <property type="component" value="Unassembled WGS sequence"/>
</dbReference>
<evidence type="ECO:0000256" key="4">
    <source>
        <dbReference type="ARBA" id="ARBA00022884"/>
    </source>
</evidence>
<comment type="caution">
    <text evidence="6">The sequence shown here is derived from an EMBL/GenBank/DDBJ whole genome shotgun (WGS) entry which is preliminary data.</text>
</comment>
<proteinExistence type="predicted"/>
<accession>A0A314YHY3</accession>
<dbReference type="GO" id="GO:0003723">
    <property type="term" value="F:RNA binding"/>
    <property type="evidence" value="ECO:0007669"/>
    <property type="project" value="UniProtKB-KW"/>
</dbReference>
<gene>
    <name evidence="6" type="ORF">Pyn_08202</name>
</gene>
<organism evidence="6 7">
    <name type="scientific">Prunus yedoensis var. nudiflora</name>
    <dbReference type="NCBI Taxonomy" id="2094558"/>
    <lineage>
        <taxon>Eukaryota</taxon>
        <taxon>Viridiplantae</taxon>
        <taxon>Streptophyta</taxon>
        <taxon>Embryophyta</taxon>
        <taxon>Tracheophyta</taxon>
        <taxon>Spermatophyta</taxon>
        <taxon>Magnoliopsida</taxon>
        <taxon>eudicotyledons</taxon>
        <taxon>Gunneridae</taxon>
        <taxon>Pentapetalae</taxon>
        <taxon>rosids</taxon>
        <taxon>fabids</taxon>
        <taxon>Rosales</taxon>
        <taxon>Rosaceae</taxon>
        <taxon>Amygdaloideae</taxon>
        <taxon>Amygdaleae</taxon>
        <taxon>Prunus</taxon>
    </lineage>
</organism>
<evidence type="ECO:0000256" key="5">
    <source>
        <dbReference type="ARBA" id="ARBA00023125"/>
    </source>
</evidence>
<dbReference type="EMBL" id="PJQY01000998">
    <property type="protein sequence ID" value="PQQ06153.1"/>
    <property type="molecule type" value="Genomic_DNA"/>
</dbReference>
<evidence type="ECO:0000313" key="7">
    <source>
        <dbReference type="Proteomes" id="UP000250321"/>
    </source>
</evidence>
<sequence>MQHSMCYNSHFIDADSEFHSMPGLCENARFLRKQFMVENEQALELERRHLSEMHLAAKPLSHHFYYGYPMDEFKHPEDHAEQAEFPSAKEFTYLLDVLNNGSTSEGKIGHINGNYNDQDSSQGINLPESPFASPIVSGISTVM</sequence>
<keyword evidence="1" id="KW-0479">Metal-binding</keyword>
<dbReference type="PANTHER" id="PTHR24009">
    <property type="entry name" value="RNA-BINDING (RRM/RBD/RNP MOTIFS)"/>
    <property type="match status" value="1"/>
</dbReference>
<keyword evidence="3" id="KW-0862">Zinc</keyword>
<evidence type="ECO:0000256" key="1">
    <source>
        <dbReference type="ARBA" id="ARBA00022723"/>
    </source>
</evidence>
<evidence type="ECO:0000256" key="2">
    <source>
        <dbReference type="ARBA" id="ARBA00022771"/>
    </source>
</evidence>
<keyword evidence="2" id="KW-0863">Zinc-finger</keyword>
<dbReference type="GO" id="GO:0003677">
    <property type="term" value="F:DNA binding"/>
    <property type="evidence" value="ECO:0007669"/>
    <property type="project" value="UniProtKB-KW"/>
</dbReference>